<protein>
    <submittedName>
        <fullName evidence="6">Integrase family protein</fullName>
    </submittedName>
</protein>
<keyword evidence="3" id="KW-0238">DNA-binding</keyword>
<dbReference type="InterPro" id="IPR011010">
    <property type="entry name" value="DNA_brk_join_enz"/>
</dbReference>
<evidence type="ECO:0000313" key="6">
    <source>
        <dbReference type="EMBL" id="ADW76141.1"/>
    </source>
</evidence>
<dbReference type="HOGENOM" id="CLU_027562_0_4_6"/>
<dbReference type="EMBL" id="CP002506">
    <property type="protein sequence ID" value="ADW76141.1"/>
    <property type="molecule type" value="Genomic_DNA"/>
</dbReference>
<keyword evidence="6" id="KW-0614">Plasmid</keyword>
<dbReference type="Gene3D" id="1.10.443.10">
    <property type="entry name" value="Intergrase catalytic core"/>
    <property type="match status" value="1"/>
</dbReference>
<evidence type="ECO:0000313" key="7">
    <source>
        <dbReference type="Proteomes" id="UP000007257"/>
    </source>
</evidence>
<dbReference type="CDD" id="cd00801">
    <property type="entry name" value="INT_P4_C"/>
    <property type="match status" value="1"/>
</dbReference>
<geneLocation type="plasmid" evidence="6 7">
    <name>pRAHAQ01</name>
</geneLocation>
<comment type="similarity">
    <text evidence="1">Belongs to the 'phage' integrase family.</text>
</comment>
<dbReference type="AlphaFoldDB" id="A0A0H3FIH6"/>
<dbReference type="InterPro" id="IPR002104">
    <property type="entry name" value="Integrase_catalytic"/>
</dbReference>
<evidence type="ECO:0000256" key="3">
    <source>
        <dbReference type="ARBA" id="ARBA00023125"/>
    </source>
</evidence>
<dbReference type="KEGG" id="rah:Rahaq_4560"/>
<evidence type="ECO:0000256" key="1">
    <source>
        <dbReference type="ARBA" id="ARBA00008857"/>
    </source>
</evidence>
<dbReference type="PROSITE" id="PS51898">
    <property type="entry name" value="TYR_RECOMBINASE"/>
    <property type="match status" value="1"/>
</dbReference>
<dbReference type="PANTHER" id="PTHR30629">
    <property type="entry name" value="PROPHAGE INTEGRASE"/>
    <property type="match status" value="1"/>
</dbReference>
<gene>
    <name evidence="6" type="ordered locus">Rahaq_4560</name>
</gene>
<dbReference type="PANTHER" id="PTHR30629:SF2">
    <property type="entry name" value="PROPHAGE INTEGRASE INTS-RELATED"/>
    <property type="match status" value="1"/>
</dbReference>
<dbReference type="InterPro" id="IPR013762">
    <property type="entry name" value="Integrase-like_cat_sf"/>
</dbReference>
<dbReference type="Proteomes" id="UP000007257">
    <property type="component" value="Plasmid pRAHAQ01"/>
</dbReference>
<dbReference type="InterPro" id="IPR050808">
    <property type="entry name" value="Phage_Integrase"/>
</dbReference>
<dbReference type="GO" id="GO:0006310">
    <property type="term" value="P:DNA recombination"/>
    <property type="evidence" value="ECO:0007669"/>
    <property type="project" value="UniProtKB-KW"/>
</dbReference>
<keyword evidence="4" id="KW-0233">DNA recombination</keyword>
<evidence type="ECO:0000256" key="4">
    <source>
        <dbReference type="ARBA" id="ARBA00023172"/>
    </source>
</evidence>
<keyword evidence="2" id="KW-0229">DNA integration</keyword>
<evidence type="ECO:0000259" key="5">
    <source>
        <dbReference type="PROSITE" id="PS51898"/>
    </source>
</evidence>
<evidence type="ECO:0000256" key="2">
    <source>
        <dbReference type="ARBA" id="ARBA00022908"/>
    </source>
</evidence>
<dbReference type="GO" id="GO:0003677">
    <property type="term" value="F:DNA binding"/>
    <property type="evidence" value="ECO:0007669"/>
    <property type="project" value="UniProtKB-KW"/>
</dbReference>
<dbReference type="Pfam" id="PF22022">
    <property type="entry name" value="Phage_int_M"/>
    <property type="match status" value="1"/>
</dbReference>
<dbReference type="InterPro" id="IPR010998">
    <property type="entry name" value="Integrase_recombinase_N"/>
</dbReference>
<accession>A0A0H3FIH6</accession>
<organism evidence="6 7">
    <name type="scientific">Rahnella sp. (strain Y9602)</name>
    <dbReference type="NCBI Taxonomy" id="2703885"/>
    <lineage>
        <taxon>Bacteria</taxon>
        <taxon>Pseudomonadati</taxon>
        <taxon>Pseudomonadota</taxon>
        <taxon>Gammaproteobacteria</taxon>
        <taxon>Enterobacterales</taxon>
        <taxon>Yersiniaceae</taxon>
        <taxon>Rahnella</taxon>
    </lineage>
</organism>
<reference evidence="7" key="1">
    <citation type="submission" date="2011-01" db="EMBL/GenBank/DDBJ databases">
        <title>Complete sequence of plasmid1 of Rahnella sp. Y9602.</title>
        <authorList>
            <consortium name="US DOE Joint Genome Institute"/>
            <person name="Lucas S."/>
            <person name="Copeland A."/>
            <person name="Lapidus A."/>
            <person name="Cheng J.-F."/>
            <person name="Goodwin L."/>
            <person name="Pitluck S."/>
            <person name="Lu M."/>
            <person name="Detter J.C."/>
            <person name="Han C."/>
            <person name="Tapia R."/>
            <person name="Land M."/>
            <person name="Hauser L."/>
            <person name="Kyrpides N."/>
            <person name="Ivanova N."/>
            <person name="Ovchinnikova G."/>
            <person name="Pagani I."/>
            <person name="Sobecky P.A."/>
            <person name="Martinez R.J."/>
            <person name="Woyke T."/>
        </authorList>
    </citation>
    <scope>NUCLEOTIDE SEQUENCE [LARGE SCALE GENOMIC DNA]</scope>
    <source>
        <strain evidence="7">Y9602</strain>
        <plasmid evidence="7">pRAHAQ01</plasmid>
    </source>
</reference>
<feature type="domain" description="Tyr recombinase" evidence="5">
    <location>
        <begin position="152"/>
        <end position="335"/>
    </location>
</feature>
<proteinExistence type="inferred from homology"/>
<dbReference type="InterPro" id="IPR053876">
    <property type="entry name" value="Phage_int_M"/>
</dbReference>
<dbReference type="RefSeq" id="WP_013577822.1">
    <property type="nucleotide sequence ID" value="NC_015062.1"/>
</dbReference>
<dbReference type="GO" id="GO:0015074">
    <property type="term" value="P:DNA integration"/>
    <property type="evidence" value="ECO:0007669"/>
    <property type="project" value="UniProtKB-KW"/>
</dbReference>
<name>A0A0H3FIH6_RAHSY</name>
<dbReference type="eggNOG" id="COG0582">
    <property type="taxonomic scope" value="Bacteria"/>
</dbReference>
<dbReference type="Pfam" id="PF00589">
    <property type="entry name" value="Phage_integrase"/>
    <property type="match status" value="1"/>
</dbReference>
<dbReference type="OrthoDB" id="9795573at2"/>
<reference evidence="6 7" key="2">
    <citation type="journal article" date="2012" name="J. Bacteriol.">
        <title>Complete Genome Sequence of Rahnella sp. Strain Y9602, a Gammaproteobacterium Isolate from Metal- and Radionuclide-Contaminated Soil.</title>
        <authorList>
            <person name="Martinez R.J."/>
            <person name="Bruce D."/>
            <person name="Detter C."/>
            <person name="Goodwin L.A."/>
            <person name="Han J."/>
            <person name="Han C.S."/>
            <person name="Held B."/>
            <person name="Land M.L."/>
            <person name="Mikhailova N."/>
            <person name="Nolan M."/>
            <person name="Pennacchio L."/>
            <person name="Pitluck S."/>
            <person name="Tapia R."/>
            <person name="Woyke T."/>
            <person name="Sobecky P.A."/>
        </authorList>
    </citation>
    <scope>NUCLEOTIDE SEQUENCE [LARGE SCALE GENOMIC DNA]</scope>
    <source>
        <strain evidence="6 7">Y9602</strain>
        <plasmid evidence="6 7">pRAHAQ01</plasmid>
    </source>
</reference>
<sequence>MSKIGSVTTVEGDFAAGNVGQHVLAYLQNVKMTPLAKLDDFDEEGNATVGQVINIWIRLSLILTRRRPEIAVSSLMKHVLPVIGEVPLNKITRLRLNRLFNVLLADGKVSEAKRVFALCKQFFGWAETQGYLAHSPLSTMKRRDVGGRNTPPRERTLTDAEIWVFWHSLDLWDISEQCRWALRLCLLTARRPDEVVRARKDEFHLQIGIWRQGTRNKSARDHNLPLTPLMITCINALLSASPKHSPWLVPSPLDAQRPLSRGAVTQVIRRLLRAERGPGIDAFTTRDLRRTARSKLSSLNVPNDVARKIMNHSLEGIDRVYDTHDYLPQMKQALEAFSDNIQGIIDAPDYYDLRHHFEGESLHVRESSLLFMER</sequence>
<dbReference type="SUPFAM" id="SSF56349">
    <property type="entry name" value="DNA breaking-rejoining enzymes"/>
    <property type="match status" value="1"/>
</dbReference>
<dbReference type="Gene3D" id="1.10.150.130">
    <property type="match status" value="1"/>
</dbReference>